<keyword evidence="9" id="KW-0028">Amino-acid biosynthesis</keyword>
<gene>
    <name evidence="9" type="primary">thrB</name>
    <name evidence="12" type="ORF">J5U23_01227</name>
</gene>
<dbReference type="AlphaFoldDB" id="A0A8F5BNF5"/>
<dbReference type="OrthoDB" id="28273at2157"/>
<evidence type="ECO:0000256" key="8">
    <source>
        <dbReference type="ARBA" id="ARBA00022840"/>
    </source>
</evidence>
<sequence>MECKKARAYSSSANLGSGFDILSMAHTAFFDTVEICVENKNSGDIVIESNSNIPLEPTKNSATYPIVRIMEERGIKASLRVKVIKGIPEGLGLGSSGASAAAAVMAFNNLFKLNLSKEEVVRYAMYGEIASSGSPHPDNVAASVFGGVVSVVSVNPVKVIEIPLNYSFNILLFVPLNVHIEEKTKKAREMVPKTVKLSEYINNSRYMSSLLIGFVKGERDLIRLGLNDEIVEKARLPLFPYYPKIKQIAIKYDAIGSCVSGAGPSILVLTDKMTDENKIAEEGTKTCNEFNVECKVIKAKIAGGVEVERRN</sequence>
<dbReference type="InterPro" id="IPR006204">
    <property type="entry name" value="GHMP_kinase_N_dom"/>
</dbReference>
<dbReference type="InterPro" id="IPR006203">
    <property type="entry name" value="GHMP_knse_ATP-bd_CS"/>
</dbReference>
<dbReference type="PROSITE" id="PS00627">
    <property type="entry name" value="GHMP_KINASES_ATP"/>
    <property type="match status" value="1"/>
</dbReference>
<dbReference type="InterPro" id="IPR000870">
    <property type="entry name" value="Homoserine_kinase"/>
</dbReference>
<feature type="domain" description="GHMP kinase C-terminal" evidence="11">
    <location>
        <begin position="222"/>
        <end position="286"/>
    </location>
</feature>
<dbReference type="EC" id="2.7.1.39" evidence="3 9"/>
<evidence type="ECO:0000256" key="4">
    <source>
        <dbReference type="ARBA" id="ARBA00017858"/>
    </source>
</evidence>
<dbReference type="PIRSF" id="PIRSF000676">
    <property type="entry name" value="Homoser_kin"/>
    <property type="match status" value="1"/>
</dbReference>
<dbReference type="EMBL" id="CP077717">
    <property type="protein sequence ID" value="QXJ28358.1"/>
    <property type="molecule type" value="Genomic_DNA"/>
</dbReference>
<reference evidence="12" key="1">
    <citation type="journal article" date="2021" name="Environ. Microbiol.">
        <title>New insights into the diversity and evolution of the archaeal mobilome from three complete genomes of Saccharolobus shibatae.</title>
        <authorList>
            <person name="Medvedeva S."/>
            <person name="Brandt D."/>
            <person name="Cvirkaite-Krupovic V."/>
            <person name="Liu Y."/>
            <person name="Severinov K."/>
            <person name="Ishino S."/>
            <person name="Ishino Y."/>
            <person name="Prangishvili D."/>
            <person name="Kalinowski J."/>
            <person name="Krupovic M."/>
        </authorList>
    </citation>
    <scope>NUCLEOTIDE SEQUENCE</scope>
    <source>
        <strain evidence="12">B12</strain>
    </source>
</reference>
<evidence type="ECO:0000256" key="9">
    <source>
        <dbReference type="HAMAP-Rule" id="MF_00384"/>
    </source>
</evidence>
<dbReference type="UniPathway" id="UPA00050">
    <property type="reaction ID" value="UER00064"/>
</dbReference>
<accession>A0A8F5BNF5</accession>
<dbReference type="GO" id="GO:0009088">
    <property type="term" value="P:threonine biosynthetic process"/>
    <property type="evidence" value="ECO:0007669"/>
    <property type="project" value="UniProtKB-UniRule"/>
</dbReference>
<proteinExistence type="inferred from homology"/>
<evidence type="ECO:0000259" key="10">
    <source>
        <dbReference type="Pfam" id="PF00288"/>
    </source>
</evidence>
<comment type="catalytic activity">
    <reaction evidence="9">
        <text>L-homoserine + ATP = O-phospho-L-homoserine + ADP + H(+)</text>
        <dbReference type="Rhea" id="RHEA:13985"/>
        <dbReference type="ChEBI" id="CHEBI:15378"/>
        <dbReference type="ChEBI" id="CHEBI:30616"/>
        <dbReference type="ChEBI" id="CHEBI:57476"/>
        <dbReference type="ChEBI" id="CHEBI:57590"/>
        <dbReference type="ChEBI" id="CHEBI:456216"/>
        <dbReference type="EC" id="2.7.1.39"/>
    </reaction>
</comment>
<keyword evidence="6 9" id="KW-0547">Nucleotide-binding</keyword>
<comment type="similarity">
    <text evidence="2 9">Belongs to the GHMP kinase family. Homoserine kinase subfamily.</text>
</comment>
<keyword evidence="9" id="KW-0791">Threonine biosynthesis</keyword>
<comment type="subcellular location">
    <subcellularLocation>
        <location evidence="9">Cytoplasm</location>
    </subcellularLocation>
</comment>
<protein>
    <recommendedName>
        <fullName evidence="4 9">Homoserine kinase</fullName>
        <shortName evidence="9">HK</shortName>
        <shortName evidence="9">HSK</shortName>
        <ecNumber evidence="3 9">2.7.1.39</ecNumber>
    </recommendedName>
</protein>
<feature type="domain" description="GHMP kinase N-terminal" evidence="10">
    <location>
        <begin position="69"/>
        <end position="147"/>
    </location>
</feature>
<keyword evidence="8 9" id="KW-0067">ATP-binding</keyword>
<dbReference type="GO" id="GO:0005524">
    <property type="term" value="F:ATP binding"/>
    <property type="evidence" value="ECO:0007669"/>
    <property type="project" value="UniProtKB-UniRule"/>
</dbReference>
<evidence type="ECO:0000259" key="11">
    <source>
        <dbReference type="Pfam" id="PF08544"/>
    </source>
</evidence>
<dbReference type="Pfam" id="PF00288">
    <property type="entry name" value="GHMP_kinases_N"/>
    <property type="match status" value="1"/>
</dbReference>
<comment type="function">
    <text evidence="9">Catalyzes the ATP-dependent phosphorylation of L-homoserine to L-homoserine phosphate.</text>
</comment>
<dbReference type="PANTHER" id="PTHR20861">
    <property type="entry name" value="HOMOSERINE/4-DIPHOSPHOCYTIDYL-2-C-METHYL-D-ERYTHRITOL KINASE"/>
    <property type="match status" value="1"/>
</dbReference>
<comment type="pathway">
    <text evidence="1 9">Amino-acid biosynthesis; L-threonine biosynthesis; L-threonine from L-aspartate: step 4/5.</text>
</comment>
<evidence type="ECO:0000256" key="7">
    <source>
        <dbReference type="ARBA" id="ARBA00022777"/>
    </source>
</evidence>
<evidence type="ECO:0000256" key="3">
    <source>
        <dbReference type="ARBA" id="ARBA00012078"/>
    </source>
</evidence>
<dbReference type="GeneID" id="65562819"/>
<dbReference type="RefSeq" id="WP_218267287.1">
    <property type="nucleotide sequence ID" value="NZ_CP077717.1"/>
</dbReference>
<evidence type="ECO:0000256" key="5">
    <source>
        <dbReference type="ARBA" id="ARBA00022679"/>
    </source>
</evidence>
<organism evidence="12 13">
    <name type="scientific">Saccharolobus shibatae (strain ATCC 51178 / DSM 5389 / JCM 8931 / NBRC 15437 / B12)</name>
    <name type="common">Sulfolobus shibatae</name>
    <dbReference type="NCBI Taxonomy" id="523848"/>
    <lineage>
        <taxon>Archaea</taxon>
        <taxon>Thermoproteota</taxon>
        <taxon>Thermoprotei</taxon>
        <taxon>Sulfolobales</taxon>
        <taxon>Sulfolobaceae</taxon>
        <taxon>Saccharolobus</taxon>
    </lineage>
</organism>
<keyword evidence="5 9" id="KW-0808">Transferase</keyword>
<keyword evidence="7 9" id="KW-0418">Kinase</keyword>
<evidence type="ECO:0000256" key="1">
    <source>
        <dbReference type="ARBA" id="ARBA00005015"/>
    </source>
</evidence>
<dbReference type="NCBIfam" id="NF002288">
    <property type="entry name" value="PRK01212.1-4"/>
    <property type="match status" value="1"/>
</dbReference>
<dbReference type="KEGG" id="sshi:J5U23_01227"/>
<dbReference type="GO" id="GO:0005737">
    <property type="term" value="C:cytoplasm"/>
    <property type="evidence" value="ECO:0007669"/>
    <property type="project" value="UniProtKB-SubCell"/>
</dbReference>
<dbReference type="Proteomes" id="UP000694018">
    <property type="component" value="Chromosome"/>
</dbReference>
<dbReference type="GO" id="GO:0004413">
    <property type="term" value="F:homoserine kinase activity"/>
    <property type="evidence" value="ECO:0007669"/>
    <property type="project" value="UniProtKB-UniRule"/>
</dbReference>
<evidence type="ECO:0000313" key="12">
    <source>
        <dbReference type="EMBL" id="QXJ28358.1"/>
    </source>
</evidence>
<dbReference type="PANTHER" id="PTHR20861:SF1">
    <property type="entry name" value="HOMOSERINE KINASE"/>
    <property type="match status" value="1"/>
</dbReference>
<feature type="binding site" evidence="9">
    <location>
        <begin position="88"/>
        <end position="98"/>
    </location>
    <ligand>
        <name>ATP</name>
        <dbReference type="ChEBI" id="CHEBI:30616"/>
    </ligand>
</feature>
<dbReference type="InterPro" id="IPR013750">
    <property type="entry name" value="GHMP_kinase_C_dom"/>
</dbReference>
<evidence type="ECO:0000256" key="6">
    <source>
        <dbReference type="ARBA" id="ARBA00022741"/>
    </source>
</evidence>
<keyword evidence="9" id="KW-0963">Cytoplasm</keyword>
<dbReference type="Pfam" id="PF08544">
    <property type="entry name" value="GHMP_kinases_C"/>
    <property type="match status" value="1"/>
</dbReference>
<dbReference type="NCBIfam" id="TIGR00191">
    <property type="entry name" value="thrB"/>
    <property type="match status" value="1"/>
</dbReference>
<name>A0A8F5BNF5_SACSH</name>
<evidence type="ECO:0000256" key="2">
    <source>
        <dbReference type="ARBA" id="ARBA00007370"/>
    </source>
</evidence>
<dbReference type="HAMAP" id="MF_00384">
    <property type="entry name" value="Homoser_kinase"/>
    <property type="match status" value="1"/>
</dbReference>
<evidence type="ECO:0000313" key="13">
    <source>
        <dbReference type="Proteomes" id="UP000694018"/>
    </source>
</evidence>